<feature type="transmembrane region" description="Helical" evidence="1">
    <location>
        <begin position="58"/>
        <end position="79"/>
    </location>
</feature>
<dbReference type="EMBL" id="JBHTKM010000010">
    <property type="protein sequence ID" value="MFD1014774.1"/>
    <property type="molecule type" value="Genomic_DNA"/>
</dbReference>
<evidence type="ECO:0000256" key="1">
    <source>
        <dbReference type="SAM" id="Phobius"/>
    </source>
</evidence>
<reference evidence="3" key="1">
    <citation type="journal article" date="2019" name="Int. J. Syst. Evol. Microbiol.">
        <title>The Global Catalogue of Microorganisms (GCM) 10K type strain sequencing project: providing services to taxonomists for standard genome sequencing and annotation.</title>
        <authorList>
            <consortium name="The Broad Institute Genomics Platform"/>
            <consortium name="The Broad Institute Genome Sequencing Center for Infectious Disease"/>
            <person name="Wu L."/>
            <person name="Ma J."/>
        </authorList>
    </citation>
    <scope>NUCLEOTIDE SEQUENCE [LARGE SCALE GENOMIC DNA]</scope>
    <source>
        <strain evidence="3">CCUG 56098</strain>
    </source>
</reference>
<keyword evidence="3" id="KW-1185">Reference proteome</keyword>
<dbReference type="Proteomes" id="UP001597086">
    <property type="component" value="Unassembled WGS sequence"/>
</dbReference>
<accession>A0ABW3KLV8</accession>
<keyword evidence="1" id="KW-0472">Membrane</keyword>
<evidence type="ECO:0008006" key="4">
    <source>
        <dbReference type="Google" id="ProtNLM"/>
    </source>
</evidence>
<keyword evidence="1" id="KW-1133">Transmembrane helix</keyword>
<evidence type="ECO:0000313" key="2">
    <source>
        <dbReference type="EMBL" id="MFD1014774.1"/>
    </source>
</evidence>
<evidence type="ECO:0000313" key="3">
    <source>
        <dbReference type="Proteomes" id="UP001597086"/>
    </source>
</evidence>
<feature type="transmembrane region" description="Helical" evidence="1">
    <location>
        <begin position="113"/>
        <end position="130"/>
    </location>
</feature>
<name>A0ABW3KLV8_9FLAO</name>
<comment type="caution">
    <text evidence="2">The sequence shown here is derived from an EMBL/GenBank/DDBJ whole genome shotgun (WGS) entry which is preliminary data.</text>
</comment>
<keyword evidence="1" id="KW-0812">Transmembrane</keyword>
<sequence length="137" mass="15358">MNTKILKKNKKMNIFNKVSNFIAAGLMVFFAIPKLVGIEKSVQGFEQFKSLVPLDPTVFRLFTGVVELVIGVLLLVYAIKHTNSLGKLAYFLLLSTMLGGLTMEFFARPKPEMMLVVIAILLSALSIYKLKTLLQKF</sequence>
<dbReference type="RefSeq" id="WP_386113639.1">
    <property type="nucleotide sequence ID" value="NZ_JBHTKM010000010.1"/>
</dbReference>
<protein>
    <recommendedName>
        <fullName evidence="4">DoxX-like protein</fullName>
    </recommendedName>
</protein>
<feature type="transmembrane region" description="Helical" evidence="1">
    <location>
        <begin position="21"/>
        <end position="38"/>
    </location>
</feature>
<organism evidence="2 3">
    <name type="scientific">Winogradskyella rapida</name>
    <dbReference type="NCBI Taxonomy" id="549701"/>
    <lineage>
        <taxon>Bacteria</taxon>
        <taxon>Pseudomonadati</taxon>
        <taxon>Bacteroidota</taxon>
        <taxon>Flavobacteriia</taxon>
        <taxon>Flavobacteriales</taxon>
        <taxon>Flavobacteriaceae</taxon>
        <taxon>Winogradskyella</taxon>
    </lineage>
</organism>
<gene>
    <name evidence="2" type="ORF">ACFQ13_02465</name>
</gene>
<feature type="transmembrane region" description="Helical" evidence="1">
    <location>
        <begin position="88"/>
        <end position="107"/>
    </location>
</feature>
<proteinExistence type="predicted"/>